<sequence>MSTNVSDEEQQQQMEKIFICADVWHGVFAFLCPFDVGLKMALISDRLDVLVDVHFKSRKWSLGSMEIDRAIGGNGAGIRNKRSREPQLPIPQEPIPTKVIGFERIIIGYIDQSVIEFLQRFRCLFNSSGTNVYIARNLCDRSRRGEIIHQKIWPLVNDNICGFRLYFSDLDDLRQFSPTILRNCANLRSIDTVGFSPEFPADDNADASSEQALTKWLFTSRGDGLPKMLYCWLSSAEKLKRSFVNALESANFIIRLRSFSGIEPFELTNNLTGERLTLRRINEDKWLLVRCPIGQEDKWAEWEDEANGWECYYQWNLIIVCFNNSDTGD</sequence>
<organism evidence="1 2">
    <name type="scientific">Globodera pallida</name>
    <name type="common">Potato cyst nematode worm</name>
    <name type="synonym">Heterodera pallida</name>
    <dbReference type="NCBI Taxonomy" id="36090"/>
    <lineage>
        <taxon>Eukaryota</taxon>
        <taxon>Metazoa</taxon>
        <taxon>Ecdysozoa</taxon>
        <taxon>Nematoda</taxon>
        <taxon>Chromadorea</taxon>
        <taxon>Rhabditida</taxon>
        <taxon>Tylenchina</taxon>
        <taxon>Tylenchomorpha</taxon>
        <taxon>Tylenchoidea</taxon>
        <taxon>Heteroderidae</taxon>
        <taxon>Heteroderinae</taxon>
        <taxon>Globodera</taxon>
    </lineage>
</organism>
<dbReference type="Proteomes" id="UP000050741">
    <property type="component" value="Unassembled WGS sequence"/>
</dbReference>
<name>A0A183CP82_GLOPA</name>
<keyword evidence="1" id="KW-1185">Reference proteome</keyword>
<dbReference type="WBParaSite" id="GPLIN_001468900">
    <property type="protein sequence ID" value="GPLIN_001468900"/>
    <property type="gene ID" value="GPLIN_001468900"/>
</dbReference>
<evidence type="ECO:0000313" key="2">
    <source>
        <dbReference type="WBParaSite" id="GPLIN_001468900"/>
    </source>
</evidence>
<accession>A0A183CP82</accession>
<evidence type="ECO:0000313" key="1">
    <source>
        <dbReference type="Proteomes" id="UP000050741"/>
    </source>
</evidence>
<reference evidence="1" key="1">
    <citation type="submission" date="2014-05" db="EMBL/GenBank/DDBJ databases">
        <title>The genome and life-stage specific transcriptomes of Globodera pallida elucidate key aspects of plant parasitism by a cyst nematode.</title>
        <authorList>
            <person name="Cotton J.A."/>
            <person name="Lilley C.J."/>
            <person name="Jones L.M."/>
            <person name="Kikuchi T."/>
            <person name="Reid A.J."/>
            <person name="Thorpe P."/>
            <person name="Tsai I.J."/>
            <person name="Beasley H."/>
            <person name="Blok V."/>
            <person name="Cock P.J.A."/>
            <person name="Van den Akker S.E."/>
            <person name="Holroyd N."/>
            <person name="Hunt M."/>
            <person name="Mantelin S."/>
            <person name="Naghra H."/>
            <person name="Pain A."/>
            <person name="Palomares-Rius J.E."/>
            <person name="Zarowiecki M."/>
            <person name="Berriman M."/>
            <person name="Jones J.T."/>
            <person name="Urwin P.E."/>
        </authorList>
    </citation>
    <scope>NUCLEOTIDE SEQUENCE [LARGE SCALE GENOMIC DNA]</scope>
    <source>
        <strain evidence="1">Lindley</strain>
    </source>
</reference>
<reference evidence="2" key="2">
    <citation type="submission" date="2016-06" db="UniProtKB">
        <authorList>
            <consortium name="WormBaseParasite"/>
        </authorList>
    </citation>
    <scope>IDENTIFICATION</scope>
</reference>
<dbReference type="AlphaFoldDB" id="A0A183CP82"/>
<proteinExistence type="predicted"/>
<protein>
    <submittedName>
        <fullName evidence="2">FBA_2 domain-containing protein</fullName>
    </submittedName>
</protein>